<keyword evidence="1" id="KW-1185">Reference proteome</keyword>
<gene>
    <name evidence="2 3" type="primary">LOC100903119</name>
</gene>
<reference evidence="2 3" key="1">
    <citation type="submission" date="2025-04" db="UniProtKB">
        <authorList>
            <consortium name="RefSeq"/>
        </authorList>
    </citation>
    <scope>IDENTIFICATION</scope>
</reference>
<name>A0AAJ6QPJ9_9ACAR</name>
<evidence type="ECO:0000313" key="3">
    <source>
        <dbReference type="RefSeq" id="XP_018494371.1"/>
    </source>
</evidence>
<proteinExistence type="predicted"/>
<sequence length="293" mass="33402">MGSVDHIVKETLDVLSIYAKRLEVLGRVFMESGDDNALQTSEELRKISAENSAARKRLERAIESNQRDVLADVWNVSRMKEVYHPVLKKFSESVAVCASWKNKPEILARMDMENRAIMKDDFHRYVNTTTFPTVVKDHLFHLLTLLTKYNSKLQTPVLRRIQDLIQWLDKEQPTLSGIKGIAPSAIPSTLKSVNELVLKMDTFRLPKCGSKDAAKCDVILSARHVIIRTRGGNLFRKDETVEHQAVAKIKLQEAYDSTSFELLGVGFTKVLTAESPQIRDDWMQSIREVQKAY</sequence>
<dbReference type="Proteomes" id="UP000694867">
    <property type="component" value="Unplaced"/>
</dbReference>
<protein>
    <submittedName>
        <fullName evidence="2 3">Uncharacterized protein LOC100903119</fullName>
    </submittedName>
</protein>
<dbReference type="GeneID" id="100903119"/>
<dbReference type="RefSeq" id="XP_018494371.1">
    <property type="nucleotide sequence ID" value="XM_018638855.1"/>
</dbReference>
<dbReference type="RefSeq" id="XP_003741668.1">
    <property type="nucleotide sequence ID" value="XM_003741620.2"/>
</dbReference>
<evidence type="ECO:0000313" key="1">
    <source>
        <dbReference type="Proteomes" id="UP000694867"/>
    </source>
</evidence>
<evidence type="ECO:0000313" key="2">
    <source>
        <dbReference type="RefSeq" id="XP_003741668.1"/>
    </source>
</evidence>
<organism evidence="1 2">
    <name type="scientific">Galendromus occidentalis</name>
    <name type="common">western predatory mite</name>
    <dbReference type="NCBI Taxonomy" id="34638"/>
    <lineage>
        <taxon>Eukaryota</taxon>
        <taxon>Metazoa</taxon>
        <taxon>Ecdysozoa</taxon>
        <taxon>Arthropoda</taxon>
        <taxon>Chelicerata</taxon>
        <taxon>Arachnida</taxon>
        <taxon>Acari</taxon>
        <taxon>Parasitiformes</taxon>
        <taxon>Mesostigmata</taxon>
        <taxon>Gamasina</taxon>
        <taxon>Phytoseioidea</taxon>
        <taxon>Phytoseiidae</taxon>
        <taxon>Typhlodrominae</taxon>
        <taxon>Galendromus</taxon>
    </lineage>
</organism>
<dbReference type="KEGG" id="goe:100903119"/>
<dbReference type="AlphaFoldDB" id="A0AAJ6QPJ9"/>
<accession>A0AAJ6QPJ9</accession>